<evidence type="ECO:0000313" key="1">
    <source>
        <dbReference type="EMBL" id="EGG07062.1"/>
    </source>
</evidence>
<dbReference type="GeneID" id="18922798"/>
<gene>
    <name evidence="1" type="ORF">MELLADRAFT_106077</name>
</gene>
<evidence type="ECO:0000313" key="2">
    <source>
        <dbReference type="Proteomes" id="UP000001072"/>
    </source>
</evidence>
<proteinExistence type="predicted"/>
<organism evidence="2">
    <name type="scientific">Melampsora larici-populina (strain 98AG31 / pathotype 3-4-7)</name>
    <name type="common">Poplar leaf rust fungus</name>
    <dbReference type="NCBI Taxonomy" id="747676"/>
    <lineage>
        <taxon>Eukaryota</taxon>
        <taxon>Fungi</taxon>
        <taxon>Dikarya</taxon>
        <taxon>Basidiomycota</taxon>
        <taxon>Pucciniomycotina</taxon>
        <taxon>Pucciniomycetes</taxon>
        <taxon>Pucciniales</taxon>
        <taxon>Melampsoraceae</taxon>
        <taxon>Melampsora</taxon>
    </lineage>
</organism>
<dbReference type="KEGG" id="mlr:MELLADRAFT_106077"/>
<reference evidence="2" key="1">
    <citation type="journal article" date="2011" name="Proc. Natl. Acad. Sci. U.S.A.">
        <title>Obligate biotrophy features unraveled by the genomic analysis of rust fungi.</title>
        <authorList>
            <person name="Duplessis S."/>
            <person name="Cuomo C.A."/>
            <person name="Lin Y.-C."/>
            <person name="Aerts A."/>
            <person name="Tisserant E."/>
            <person name="Veneault-Fourrey C."/>
            <person name="Joly D.L."/>
            <person name="Hacquard S."/>
            <person name="Amselem J."/>
            <person name="Cantarel B.L."/>
            <person name="Chiu R."/>
            <person name="Coutinho P.M."/>
            <person name="Feau N."/>
            <person name="Field M."/>
            <person name="Frey P."/>
            <person name="Gelhaye E."/>
            <person name="Goldberg J."/>
            <person name="Grabherr M.G."/>
            <person name="Kodira C.D."/>
            <person name="Kohler A."/>
            <person name="Kuees U."/>
            <person name="Lindquist E.A."/>
            <person name="Lucas S.M."/>
            <person name="Mago R."/>
            <person name="Mauceli E."/>
            <person name="Morin E."/>
            <person name="Murat C."/>
            <person name="Pangilinan J.L."/>
            <person name="Park R."/>
            <person name="Pearson M."/>
            <person name="Quesneville H."/>
            <person name="Rouhier N."/>
            <person name="Sakthikumar S."/>
            <person name="Salamov A.A."/>
            <person name="Schmutz J."/>
            <person name="Selles B."/>
            <person name="Shapiro H."/>
            <person name="Tanguay P."/>
            <person name="Tuskan G.A."/>
            <person name="Henrissat B."/>
            <person name="Van de Peer Y."/>
            <person name="Rouze P."/>
            <person name="Ellis J.G."/>
            <person name="Dodds P.N."/>
            <person name="Schein J.E."/>
            <person name="Zhong S."/>
            <person name="Hamelin R.C."/>
            <person name="Grigoriev I.V."/>
            <person name="Szabo L.J."/>
            <person name="Martin F."/>
        </authorList>
    </citation>
    <scope>NUCLEOTIDE SEQUENCE [LARGE SCALE GENOMIC DNA]</scope>
    <source>
        <strain evidence="2">98AG31 / pathotype 3-4-7</strain>
    </source>
</reference>
<dbReference type="EMBL" id="GL883105">
    <property type="protein sequence ID" value="EGG07062.1"/>
    <property type="molecule type" value="Genomic_DNA"/>
</dbReference>
<sequence>MKFSSRSVIVAVASIGYVAASTVPIKLTRNGSIGDAICGSSVPQMSALLRLGDPKAQFIRPSLASITSTFRTCKVTVSTTDDSDISLSWGRLLRGPDRQSGYQWYLQQCGPTPGSILTAGGSQTSPSFVLTFASVTVQ</sequence>
<dbReference type="Proteomes" id="UP000001072">
    <property type="component" value="Unassembled WGS sequence"/>
</dbReference>
<dbReference type="RefSeq" id="XP_007409504.1">
    <property type="nucleotide sequence ID" value="XM_007409442.1"/>
</dbReference>
<dbReference type="OrthoDB" id="10374739at2759"/>
<accession>F4RKB1</accession>
<dbReference type="VEuPathDB" id="FungiDB:MELLADRAFT_106077"/>
<protein>
    <submittedName>
        <fullName evidence="1">Secreted protein</fullName>
    </submittedName>
</protein>
<name>F4RKB1_MELLP</name>
<dbReference type="InParanoid" id="F4RKB1"/>
<dbReference type="HOGENOM" id="CLU_1855710_0_0_1"/>
<keyword evidence="2" id="KW-1185">Reference proteome</keyword>
<dbReference type="AlphaFoldDB" id="F4RKB1"/>